<reference evidence="6 7" key="1">
    <citation type="submission" date="2014-05" db="EMBL/GenBank/DDBJ databases">
        <title>Draft genome sequence of a rare smut relative, Tilletiaria anomala UBC 951.</title>
        <authorList>
            <consortium name="DOE Joint Genome Institute"/>
            <person name="Toome M."/>
            <person name="Kuo A."/>
            <person name="Henrissat B."/>
            <person name="Lipzen A."/>
            <person name="Tritt A."/>
            <person name="Yoshinaga Y."/>
            <person name="Zane M."/>
            <person name="Barry K."/>
            <person name="Grigoriev I.V."/>
            <person name="Spatafora J.W."/>
            <person name="Aimea M.C."/>
        </authorList>
    </citation>
    <scope>NUCLEOTIDE SEQUENCE [LARGE SCALE GENOMIC DNA]</scope>
    <source>
        <strain evidence="6 7">UBC 951</strain>
    </source>
</reference>
<dbReference type="STRING" id="1037660.A0A066WHW9"/>
<feature type="region of interest" description="Disordered" evidence="4">
    <location>
        <begin position="357"/>
        <end position="412"/>
    </location>
</feature>
<sequence>MATVLRAAEFVADGHNLAGNNGRAASLASLPTELIIKILRLVPPSTILSCNRVCRSLHFACKSISLWSTVLDDWQREHPVLPKSDNSNGTNEDKVQELISMLITSEELSERWNTYGSEPQTVFRTRAHIDRITCMKIVSGRCGRYLVTGAVDGWIRIWNMSNPLPEAQGSNIPEQTSYNEESAELRSTAGEMPPSSSFGSNELSSLLTNTAANERRKRRKQVLLSEIDTGGDITCVDAELSQDEKRLVCVVGSYYSSAGCLVYVLDLDKRPAMLDQRASLNPREWFGTHCVSLRGDYITIGTYVGFIHVFKWTTGWRATMETGSRCSTASVKLLENSVISVTRAGSIEVFSLPSSAEETSELSDAPSPRMNPSASLLEDRHPDPSTIDLKEDTPIPPGRVIARQTPDESSRPLLSVTISEEPRPRPGCTSQRSKTADAKCGRIILQMIDSKTVLHYAFQRKKRPSSHPFPYEWPPRVIGRAALPNERITGGAIGALGKRAVLMSNLTGGVPPVSCIRALTRQPDDSGSVDAATIAMLPLRPIPDVGLPALPAPSSNIPNNDISSSFLRPTVPKTVCPAGPAPASPPRAVGLESAAVSPPTPPTQGTPDRRAPSTSSELPFGSAAFSSPSSSIGSSFGVPSRSDVLTEICIDEAAGLICIGTARGNCWIADYVRKPATATSAVATTKTTIKGLGMV</sequence>
<dbReference type="SMART" id="SM00256">
    <property type="entry name" value="FBOX"/>
    <property type="match status" value="1"/>
</dbReference>
<keyword evidence="2" id="KW-0677">Repeat</keyword>
<feature type="repeat" description="WD" evidence="3">
    <location>
        <begin position="125"/>
        <end position="162"/>
    </location>
</feature>
<dbReference type="InterPro" id="IPR001680">
    <property type="entry name" value="WD40_rpt"/>
</dbReference>
<dbReference type="Gene3D" id="2.130.10.10">
    <property type="entry name" value="YVTN repeat-like/Quinoprotein amine dehydrogenase"/>
    <property type="match status" value="1"/>
</dbReference>
<dbReference type="PROSITE" id="PS50294">
    <property type="entry name" value="WD_REPEATS_REGION"/>
    <property type="match status" value="1"/>
</dbReference>
<dbReference type="Proteomes" id="UP000027361">
    <property type="component" value="Unassembled WGS sequence"/>
</dbReference>
<dbReference type="Pfam" id="PF12937">
    <property type="entry name" value="F-box-like"/>
    <property type="match status" value="1"/>
</dbReference>
<dbReference type="PROSITE" id="PS50082">
    <property type="entry name" value="WD_REPEATS_2"/>
    <property type="match status" value="1"/>
</dbReference>
<dbReference type="AlphaFoldDB" id="A0A066WHW9"/>
<feature type="compositionally biased region" description="Low complexity" evidence="4">
    <location>
        <begin position="619"/>
        <end position="636"/>
    </location>
</feature>
<keyword evidence="1 3" id="KW-0853">WD repeat</keyword>
<evidence type="ECO:0000256" key="4">
    <source>
        <dbReference type="SAM" id="MobiDB-lite"/>
    </source>
</evidence>
<evidence type="ECO:0000259" key="5">
    <source>
        <dbReference type="PROSITE" id="PS50181"/>
    </source>
</evidence>
<feature type="compositionally biased region" description="Basic and acidic residues" evidence="4">
    <location>
        <begin position="377"/>
        <end position="393"/>
    </location>
</feature>
<name>A0A066WHW9_TILAU</name>
<dbReference type="CDD" id="cd09917">
    <property type="entry name" value="F-box_SF"/>
    <property type="match status" value="1"/>
</dbReference>
<feature type="region of interest" description="Disordered" evidence="4">
    <location>
        <begin position="577"/>
        <end position="636"/>
    </location>
</feature>
<dbReference type="InterPro" id="IPR036322">
    <property type="entry name" value="WD40_repeat_dom_sf"/>
</dbReference>
<dbReference type="OrthoDB" id="10250769at2759"/>
<dbReference type="HOGENOM" id="CLU_396470_0_0_1"/>
<comment type="caution">
    <text evidence="6">The sequence shown here is derived from an EMBL/GenBank/DDBJ whole genome shotgun (WGS) entry which is preliminary data.</text>
</comment>
<dbReference type="OMA" id="VIRFRAH"/>
<dbReference type="SMART" id="SM00320">
    <property type="entry name" value="WD40"/>
    <property type="match status" value="1"/>
</dbReference>
<dbReference type="GeneID" id="25263477"/>
<dbReference type="InterPro" id="IPR036047">
    <property type="entry name" value="F-box-like_dom_sf"/>
</dbReference>
<dbReference type="Gene3D" id="1.20.1280.50">
    <property type="match status" value="1"/>
</dbReference>
<organism evidence="6 7">
    <name type="scientific">Tilletiaria anomala (strain ATCC 24038 / CBS 436.72 / UBC 951)</name>
    <dbReference type="NCBI Taxonomy" id="1037660"/>
    <lineage>
        <taxon>Eukaryota</taxon>
        <taxon>Fungi</taxon>
        <taxon>Dikarya</taxon>
        <taxon>Basidiomycota</taxon>
        <taxon>Ustilaginomycotina</taxon>
        <taxon>Exobasidiomycetes</taxon>
        <taxon>Georgefischeriales</taxon>
        <taxon>Tilletiariaceae</taxon>
        <taxon>Tilletiaria</taxon>
    </lineage>
</organism>
<protein>
    <recommendedName>
        <fullName evidence="5">F-box domain-containing protein</fullName>
    </recommendedName>
</protein>
<feature type="compositionally biased region" description="Polar residues" evidence="4">
    <location>
        <begin position="168"/>
        <end position="180"/>
    </location>
</feature>
<proteinExistence type="predicted"/>
<dbReference type="SUPFAM" id="SSF81383">
    <property type="entry name" value="F-box domain"/>
    <property type="match status" value="1"/>
</dbReference>
<accession>A0A066WHW9</accession>
<evidence type="ECO:0000256" key="1">
    <source>
        <dbReference type="ARBA" id="ARBA00022574"/>
    </source>
</evidence>
<dbReference type="RefSeq" id="XP_013246220.1">
    <property type="nucleotide sequence ID" value="XM_013390766.1"/>
</dbReference>
<dbReference type="SUPFAM" id="SSF50978">
    <property type="entry name" value="WD40 repeat-like"/>
    <property type="match status" value="1"/>
</dbReference>
<dbReference type="InterPro" id="IPR001810">
    <property type="entry name" value="F-box_dom"/>
</dbReference>
<feature type="domain" description="F-box" evidence="5">
    <location>
        <begin position="24"/>
        <end position="70"/>
    </location>
</feature>
<dbReference type="PROSITE" id="PS50181">
    <property type="entry name" value="FBOX"/>
    <property type="match status" value="1"/>
</dbReference>
<evidence type="ECO:0000313" key="6">
    <source>
        <dbReference type="EMBL" id="KDN53381.1"/>
    </source>
</evidence>
<dbReference type="InterPro" id="IPR015943">
    <property type="entry name" value="WD40/YVTN_repeat-like_dom_sf"/>
</dbReference>
<keyword evidence="7" id="KW-1185">Reference proteome</keyword>
<dbReference type="PROSITE" id="PS00678">
    <property type="entry name" value="WD_REPEATS_1"/>
    <property type="match status" value="1"/>
</dbReference>
<gene>
    <name evidence="6" type="ORF">K437DRAFT_253076</name>
</gene>
<dbReference type="InParanoid" id="A0A066WHW9"/>
<feature type="region of interest" description="Disordered" evidence="4">
    <location>
        <begin position="166"/>
        <end position="202"/>
    </location>
</feature>
<dbReference type="EMBL" id="JMSN01000002">
    <property type="protein sequence ID" value="KDN53381.1"/>
    <property type="molecule type" value="Genomic_DNA"/>
</dbReference>
<evidence type="ECO:0000313" key="7">
    <source>
        <dbReference type="Proteomes" id="UP000027361"/>
    </source>
</evidence>
<evidence type="ECO:0000256" key="3">
    <source>
        <dbReference type="PROSITE-ProRule" id="PRU00221"/>
    </source>
</evidence>
<evidence type="ECO:0000256" key="2">
    <source>
        <dbReference type="ARBA" id="ARBA00022737"/>
    </source>
</evidence>
<dbReference type="InterPro" id="IPR019775">
    <property type="entry name" value="WD40_repeat_CS"/>
</dbReference>